<evidence type="ECO:0000313" key="3">
    <source>
        <dbReference type="EMBL" id="RDW93816.1"/>
    </source>
</evidence>
<dbReference type="PANTHER" id="PTHR39465">
    <property type="entry name" value="DNA LIGASE D, 3'-PHOSPHOESTERASE DOMAIN"/>
    <property type="match status" value="1"/>
</dbReference>
<evidence type="ECO:0000256" key="1">
    <source>
        <dbReference type="SAM" id="MobiDB-lite"/>
    </source>
</evidence>
<dbReference type="EMBL" id="PVWQ01000001">
    <property type="protein sequence ID" value="RDW93816.1"/>
    <property type="molecule type" value="Genomic_DNA"/>
</dbReference>
<reference evidence="3 4" key="1">
    <citation type="journal article" date="2018" name="IMA Fungus">
        <title>IMA Genome-F 9: Draft genome sequence of Annulohypoxylon stygium, Aspergillus mulundensis, Berkeleyomyces basicola (syn. Thielaviopsis basicola), Ceratocystis smalleyi, two Cercospora beticola strains, Coleophoma cylindrospora, Fusarium fracticaudum, Phialophora cf. hyalina, and Morchella septimelata.</title>
        <authorList>
            <person name="Wingfield B.D."/>
            <person name="Bills G.F."/>
            <person name="Dong Y."/>
            <person name="Huang W."/>
            <person name="Nel W.J."/>
            <person name="Swalarsk-Parry B.S."/>
            <person name="Vaghefi N."/>
            <person name="Wilken P.M."/>
            <person name="An Z."/>
            <person name="de Beer Z.W."/>
            <person name="De Vos L."/>
            <person name="Chen L."/>
            <person name="Duong T.A."/>
            <person name="Gao Y."/>
            <person name="Hammerbacher A."/>
            <person name="Kikkert J.R."/>
            <person name="Li Y."/>
            <person name="Li H."/>
            <person name="Li K."/>
            <person name="Li Q."/>
            <person name="Liu X."/>
            <person name="Ma X."/>
            <person name="Naidoo K."/>
            <person name="Pethybridge S.J."/>
            <person name="Sun J."/>
            <person name="Steenkamp E.T."/>
            <person name="van der Nest M.A."/>
            <person name="van Wyk S."/>
            <person name="Wingfield M.J."/>
            <person name="Xiong C."/>
            <person name="Yue Q."/>
            <person name="Zhang X."/>
        </authorList>
    </citation>
    <scope>NUCLEOTIDE SEQUENCE [LARGE SCALE GENOMIC DNA]</scope>
    <source>
        <strain evidence="3 4">DSM 5745</strain>
    </source>
</reference>
<name>A0A3D8T5H2_9EURO</name>
<feature type="region of interest" description="Disordered" evidence="1">
    <location>
        <begin position="250"/>
        <end position="319"/>
    </location>
</feature>
<protein>
    <recommendedName>
        <fullName evidence="2">DNA ligase D 3'-phosphoesterase domain-containing protein</fullName>
    </recommendedName>
</protein>
<dbReference type="PANTHER" id="PTHR39465:SF1">
    <property type="entry name" value="DNA LIGASE D 3'-PHOSPHOESTERASE DOMAIN-CONTAINING PROTEIN"/>
    <property type="match status" value="1"/>
</dbReference>
<keyword evidence="4" id="KW-1185">Reference proteome</keyword>
<dbReference type="OrthoDB" id="2588098at2759"/>
<proteinExistence type="predicted"/>
<feature type="compositionally biased region" description="Basic and acidic residues" evidence="1">
    <location>
        <begin position="1"/>
        <end position="13"/>
    </location>
</feature>
<dbReference type="InterPro" id="IPR014144">
    <property type="entry name" value="LigD_PE_domain"/>
</dbReference>
<accession>A0A3D8T5H2</accession>
<feature type="compositionally biased region" description="Basic and acidic residues" evidence="1">
    <location>
        <begin position="309"/>
        <end position="319"/>
    </location>
</feature>
<dbReference type="AlphaFoldDB" id="A0A3D8T5H2"/>
<dbReference type="GeneID" id="38111508"/>
<evidence type="ECO:0000259" key="2">
    <source>
        <dbReference type="Pfam" id="PF13298"/>
    </source>
</evidence>
<gene>
    <name evidence="3" type="ORF">DSM5745_01138</name>
</gene>
<dbReference type="Proteomes" id="UP000256690">
    <property type="component" value="Unassembled WGS sequence"/>
</dbReference>
<dbReference type="Pfam" id="PF13298">
    <property type="entry name" value="LigD_N"/>
    <property type="match status" value="1"/>
</dbReference>
<evidence type="ECO:0000313" key="4">
    <source>
        <dbReference type="Proteomes" id="UP000256690"/>
    </source>
</evidence>
<feature type="compositionally biased region" description="Basic residues" evidence="1">
    <location>
        <begin position="258"/>
        <end position="268"/>
    </location>
</feature>
<dbReference type="RefSeq" id="XP_026608999.1">
    <property type="nucleotide sequence ID" value="XM_026743154.1"/>
</dbReference>
<sequence>MSDELDAKRRLSTLDRPISPPPTRPLTRNGPTGNDSLAALEAGKEETQNAVERISARLRRYVVDRNNIPKQVSLITIDAWKALYNRNCHPTGRHFVIHQHDHPIAGPHYDLRLQFSESSSLSWSVMYGLPGDPNSRRLNRNATETRVHALWNHLIETASARTGSMIIWDTGEYEVLPDKPKGSNIGPETDESEPETHSASGVGGSGLPESEKLRNAFQNSKIHLRLHGTRLPHDYTIFLRRDKTDFRSAPTVASLLQKPRKRRRRRTAKAQPDSTSDSESDTDITLLSDTKSPGTGKRQRDVNIGNEPEPEHSDAEGGDKDVDFQIRLNNAYPGAVNDIGSIHQRRWFIMLDRAGCGFVPEKLAGANGEYTGEKRWIRGVDKRFGTRTGFEPFHVHGPEVERSVVTGRRGPDVLRDEGAEGFVSRRGWKPVIF</sequence>
<feature type="region of interest" description="Disordered" evidence="1">
    <location>
        <begin position="1"/>
        <end position="46"/>
    </location>
</feature>
<feature type="domain" description="DNA ligase D 3'-phosphoesterase" evidence="2">
    <location>
        <begin position="98"/>
        <end position="237"/>
    </location>
</feature>
<organism evidence="3 4">
    <name type="scientific">Aspergillus mulundensis</name>
    <dbReference type="NCBI Taxonomy" id="1810919"/>
    <lineage>
        <taxon>Eukaryota</taxon>
        <taxon>Fungi</taxon>
        <taxon>Dikarya</taxon>
        <taxon>Ascomycota</taxon>
        <taxon>Pezizomycotina</taxon>
        <taxon>Eurotiomycetes</taxon>
        <taxon>Eurotiomycetidae</taxon>
        <taxon>Eurotiales</taxon>
        <taxon>Aspergillaceae</taxon>
        <taxon>Aspergillus</taxon>
        <taxon>Aspergillus subgen. Nidulantes</taxon>
    </lineage>
</organism>
<feature type="region of interest" description="Disordered" evidence="1">
    <location>
        <begin position="177"/>
        <end position="210"/>
    </location>
</feature>
<comment type="caution">
    <text evidence="3">The sequence shown here is derived from an EMBL/GenBank/DDBJ whole genome shotgun (WGS) entry which is preliminary data.</text>
</comment>